<organism evidence="9 10">
    <name type="scientific">Bacillus salipaludis</name>
    <dbReference type="NCBI Taxonomy" id="2547811"/>
    <lineage>
        <taxon>Bacteria</taxon>
        <taxon>Bacillati</taxon>
        <taxon>Bacillota</taxon>
        <taxon>Bacilli</taxon>
        <taxon>Bacillales</taxon>
        <taxon>Bacillaceae</taxon>
        <taxon>Bacillus</taxon>
    </lineage>
</organism>
<evidence type="ECO:0000256" key="7">
    <source>
        <dbReference type="RuleBase" id="RU361270"/>
    </source>
</evidence>
<evidence type="ECO:0000256" key="3">
    <source>
        <dbReference type="ARBA" id="ARBA00009850"/>
    </source>
</evidence>
<comment type="caution">
    <text evidence="9">The sequence shown here is derived from an EMBL/GenBank/DDBJ whole genome shotgun (WGS) entry which is preliminary data.</text>
</comment>
<dbReference type="InterPro" id="IPR036817">
    <property type="entry name" value="Transthyretin/HIU_hydrolase_sf"/>
</dbReference>
<keyword evidence="6 7" id="KW-0378">Hydrolase</keyword>
<dbReference type="GO" id="GO:0033971">
    <property type="term" value="F:hydroxyisourate hydrolase activity"/>
    <property type="evidence" value="ECO:0007669"/>
    <property type="project" value="UniProtKB-EC"/>
</dbReference>
<sequence>MSGRLTTHVLDLAKGMPVKGLKIDLWKLEPERTFIKSVNTNSDGRVDSPLLNDNQLTTGEYELLFYVADYFRSQGVDVPELPFLDKVPLRFGVADPDSHYHVPLLVAPGGYSTYRGS</sequence>
<name>A0A4R5W1V3_9BACI</name>
<evidence type="ECO:0000259" key="8">
    <source>
        <dbReference type="Pfam" id="PF00576"/>
    </source>
</evidence>
<dbReference type="NCBIfam" id="TIGR02962">
    <property type="entry name" value="hdxy_isourate"/>
    <property type="match status" value="1"/>
</dbReference>
<comment type="subunit">
    <text evidence="4 7">Homotetramer.</text>
</comment>
<reference evidence="9 10" key="1">
    <citation type="submission" date="2019-03" db="EMBL/GenBank/DDBJ databases">
        <title>Bacillus niacini sp. nov. a Nicotinate-Metabolizing Mesophile Isolated from Soil.</title>
        <authorList>
            <person name="Zhang G."/>
        </authorList>
    </citation>
    <scope>NUCLEOTIDE SEQUENCE [LARGE SCALE GENOMIC DNA]</scope>
    <source>
        <strain evidence="9 10">WN066</strain>
    </source>
</reference>
<accession>A0A4R5W1V3</accession>
<dbReference type="GO" id="GO:0006144">
    <property type="term" value="P:purine nucleobase metabolic process"/>
    <property type="evidence" value="ECO:0007669"/>
    <property type="project" value="UniProtKB-KW"/>
</dbReference>
<keyword evidence="5 7" id="KW-0659">Purine metabolism</keyword>
<dbReference type="PANTHER" id="PTHR10395:SF7">
    <property type="entry name" value="5-HYDROXYISOURATE HYDROLASE"/>
    <property type="match status" value="1"/>
</dbReference>
<evidence type="ECO:0000256" key="5">
    <source>
        <dbReference type="ARBA" id="ARBA00022631"/>
    </source>
</evidence>
<dbReference type="Proteomes" id="UP000295132">
    <property type="component" value="Unassembled WGS sequence"/>
</dbReference>
<dbReference type="RefSeq" id="WP_026574601.1">
    <property type="nucleotide sequence ID" value="NZ_SMYO01000001.1"/>
</dbReference>
<comment type="function">
    <text evidence="2">Catalyzes the hydrolysis of 5-hydroxyisourate (HIU) to 2-oxo-4-hydroxy-4-carboxy-5-ureidoimidazoline (OHCU).</text>
</comment>
<dbReference type="InterPro" id="IPR023419">
    <property type="entry name" value="Transthyretin_CS"/>
</dbReference>
<dbReference type="Gene3D" id="2.60.40.180">
    <property type="entry name" value="Transthyretin/hydroxyisourate hydrolase domain"/>
    <property type="match status" value="1"/>
</dbReference>
<dbReference type="FunFam" id="2.60.40.180:FF:000005">
    <property type="entry name" value="5-hydroxyisourate hydrolase"/>
    <property type="match status" value="1"/>
</dbReference>
<gene>
    <name evidence="9" type="primary">uraH</name>
    <name evidence="9" type="ORF">E2K98_02420</name>
</gene>
<dbReference type="EC" id="3.5.2.17" evidence="7"/>
<dbReference type="CDD" id="cd05822">
    <property type="entry name" value="TLP_HIUase"/>
    <property type="match status" value="1"/>
</dbReference>
<protein>
    <recommendedName>
        <fullName evidence="7">5-hydroxyisourate hydrolase</fullName>
        <shortName evidence="7">HIU hydrolase</shortName>
        <shortName evidence="7">HIUHase</shortName>
        <ecNumber evidence="7">3.5.2.17</ecNumber>
    </recommendedName>
</protein>
<comment type="catalytic activity">
    <reaction evidence="1 7">
        <text>5-hydroxyisourate + H2O = 5-hydroxy-2-oxo-4-ureido-2,5-dihydro-1H-imidazole-5-carboxylate + H(+)</text>
        <dbReference type="Rhea" id="RHEA:23736"/>
        <dbReference type="ChEBI" id="CHEBI:15377"/>
        <dbReference type="ChEBI" id="CHEBI:15378"/>
        <dbReference type="ChEBI" id="CHEBI:18072"/>
        <dbReference type="ChEBI" id="CHEBI:58639"/>
        <dbReference type="EC" id="3.5.2.17"/>
    </reaction>
</comment>
<evidence type="ECO:0000256" key="1">
    <source>
        <dbReference type="ARBA" id="ARBA00001043"/>
    </source>
</evidence>
<dbReference type="InterPro" id="IPR023416">
    <property type="entry name" value="Transthyretin/HIU_hydrolase_d"/>
</dbReference>
<dbReference type="InterPro" id="IPR014306">
    <property type="entry name" value="Hydroxyisourate_hydrolase"/>
</dbReference>
<evidence type="ECO:0000313" key="10">
    <source>
        <dbReference type="Proteomes" id="UP000295132"/>
    </source>
</evidence>
<dbReference type="AlphaFoldDB" id="A0A4R5W1V3"/>
<proteinExistence type="inferred from homology"/>
<dbReference type="Pfam" id="PF00576">
    <property type="entry name" value="Transthyretin"/>
    <property type="match status" value="1"/>
</dbReference>
<evidence type="ECO:0000256" key="6">
    <source>
        <dbReference type="ARBA" id="ARBA00022801"/>
    </source>
</evidence>
<feature type="domain" description="Transthyretin/hydroxyisourate hydrolase" evidence="8">
    <location>
        <begin position="5"/>
        <end position="116"/>
    </location>
</feature>
<dbReference type="EMBL" id="SMYO01000001">
    <property type="protein sequence ID" value="TDK65113.1"/>
    <property type="molecule type" value="Genomic_DNA"/>
</dbReference>
<evidence type="ECO:0000256" key="2">
    <source>
        <dbReference type="ARBA" id="ARBA00002704"/>
    </source>
</evidence>
<evidence type="ECO:0000256" key="4">
    <source>
        <dbReference type="ARBA" id="ARBA00011881"/>
    </source>
</evidence>
<dbReference type="PROSITE" id="PS00769">
    <property type="entry name" value="TRANSTHYRETIN_2"/>
    <property type="match status" value="1"/>
</dbReference>
<dbReference type="PANTHER" id="PTHR10395">
    <property type="entry name" value="URICASE AND TRANSTHYRETIN-RELATED"/>
    <property type="match status" value="1"/>
</dbReference>
<comment type="similarity">
    <text evidence="3 7">Belongs to the transthyretin family. 5-hydroxyisourate hydrolase subfamily.</text>
</comment>
<evidence type="ECO:0000313" key="9">
    <source>
        <dbReference type="EMBL" id="TDK65113.1"/>
    </source>
</evidence>
<dbReference type="SUPFAM" id="SSF49472">
    <property type="entry name" value="Transthyretin (synonym: prealbumin)"/>
    <property type="match status" value="1"/>
</dbReference>